<dbReference type="SUPFAM" id="SSF82771">
    <property type="entry name" value="GIY-YIG endonuclease"/>
    <property type="match status" value="1"/>
</dbReference>
<name>B3QLA8_CHLP8</name>
<dbReference type="eggNOG" id="COG2827">
    <property type="taxonomic scope" value="Bacteria"/>
</dbReference>
<evidence type="ECO:0000256" key="1">
    <source>
        <dbReference type="ARBA" id="ARBA00007435"/>
    </source>
</evidence>
<gene>
    <name evidence="3" type="ordered locus">Cpar_1954</name>
</gene>
<dbReference type="KEGG" id="cpc:Cpar_1954"/>
<accession>B3QLA8</accession>
<dbReference type="SMART" id="SM00465">
    <property type="entry name" value="GIYc"/>
    <property type="match status" value="1"/>
</dbReference>
<dbReference type="PANTHER" id="PTHR34477">
    <property type="entry name" value="UPF0213 PROTEIN YHBQ"/>
    <property type="match status" value="1"/>
</dbReference>
<dbReference type="Gene3D" id="3.40.1440.10">
    <property type="entry name" value="GIY-YIG endonuclease"/>
    <property type="match status" value="1"/>
</dbReference>
<dbReference type="InterPro" id="IPR000305">
    <property type="entry name" value="GIY-YIG_endonuc"/>
</dbReference>
<evidence type="ECO:0000313" key="4">
    <source>
        <dbReference type="Proteomes" id="UP000008811"/>
    </source>
</evidence>
<proteinExistence type="inferred from homology"/>
<dbReference type="PANTHER" id="PTHR34477:SF5">
    <property type="entry name" value="BSL5627 PROTEIN"/>
    <property type="match status" value="1"/>
</dbReference>
<dbReference type="PROSITE" id="PS50164">
    <property type="entry name" value="GIY_YIG"/>
    <property type="match status" value="1"/>
</dbReference>
<keyword evidence="4" id="KW-1185">Reference proteome</keyword>
<reference evidence="3" key="1">
    <citation type="submission" date="2008-06" db="EMBL/GenBank/DDBJ databases">
        <title>Complete sequence of Chlorobaculum parvum NCIB 8327.</title>
        <authorList>
            <consortium name="US DOE Joint Genome Institute"/>
            <person name="Lucas S."/>
            <person name="Copeland A."/>
            <person name="Lapidus A."/>
            <person name="Glavina del Rio T."/>
            <person name="Dalin E."/>
            <person name="Tice H."/>
            <person name="Bruce D."/>
            <person name="Goodwin L."/>
            <person name="Pitluck S."/>
            <person name="Schmutz J."/>
            <person name="Larimer F."/>
            <person name="Land M."/>
            <person name="Hauser L."/>
            <person name="Kyrpides N."/>
            <person name="Mikhailova N."/>
            <person name="Zhao F."/>
            <person name="Li T."/>
            <person name="Liu Z."/>
            <person name="Overmann J."/>
            <person name="Bryant D.A."/>
            <person name="Richardson P."/>
        </authorList>
    </citation>
    <scope>NUCLEOTIDE SEQUENCE [LARGE SCALE GENOMIC DNA]</scope>
    <source>
        <strain evidence="3">NCIB 8327</strain>
    </source>
</reference>
<organism evidence="3 4">
    <name type="scientific">Chlorobaculum parvum (strain DSM 263 / NCIMB 8327)</name>
    <name type="common">Chlorobium vibrioforme subsp. thiosulfatophilum</name>
    <dbReference type="NCBI Taxonomy" id="517417"/>
    <lineage>
        <taxon>Bacteria</taxon>
        <taxon>Pseudomonadati</taxon>
        <taxon>Chlorobiota</taxon>
        <taxon>Chlorobiia</taxon>
        <taxon>Chlorobiales</taxon>
        <taxon>Chlorobiaceae</taxon>
        <taxon>Chlorobaculum</taxon>
    </lineage>
</organism>
<evidence type="ECO:0000313" key="3">
    <source>
        <dbReference type="EMBL" id="ACF12346.1"/>
    </source>
</evidence>
<dbReference type="HOGENOM" id="CLU_135650_3_1_10"/>
<dbReference type="CDD" id="cd10448">
    <property type="entry name" value="GIY-YIG_unchar_3"/>
    <property type="match status" value="1"/>
</dbReference>
<dbReference type="InterPro" id="IPR050190">
    <property type="entry name" value="UPF0213_domain"/>
</dbReference>
<comment type="similarity">
    <text evidence="1">Belongs to the UPF0213 family.</text>
</comment>
<dbReference type="AlphaFoldDB" id="B3QLA8"/>
<dbReference type="InterPro" id="IPR035901">
    <property type="entry name" value="GIY-YIG_endonuc_sf"/>
</dbReference>
<dbReference type="RefSeq" id="WP_012503179.1">
    <property type="nucleotide sequence ID" value="NC_011027.1"/>
</dbReference>
<evidence type="ECO:0000259" key="2">
    <source>
        <dbReference type="PROSITE" id="PS50164"/>
    </source>
</evidence>
<dbReference type="OrthoDB" id="9807770at2"/>
<protein>
    <submittedName>
        <fullName evidence="3">Excinuclease ABC C subunit domain protein</fullName>
    </submittedName>
</protein>
<dbReference type="Pfam" id="PF01541">
    <property type="entry name" value="GIY-YIG"/>
    <property type="match status" value="1"/>
</dbReference>
<dbReference type="EMBL" id="CP001099">
    <property type="protein sequence ID" value="ACF12346.1"/>
    <property type="molecule type" value="Genomic_DNA"/>
</dbReference>
<feature type="domain" description="GIY-YIG" evidence="2">
    <location>
        <begin position="2"/>
        <end position="78"/>
    </location>
</feature>
<sequence length="96" mass="11617">MREPAVYILASKPNGTLYIGVTSDLVKRVWEHKNQLLEGFTKKYHVHHLVYFEQHNDMPSAFTREKQLKKWNRAWKIALIEKENPDWRDLWEDICH</sequence>
<dbReference type="Proteomes" id="UP000008811">
    <property type="component" value="Chromosome"/>
</dbReference>